<dbReference type="Proteomes" id="UP000014137">
    <property type="component" value="Unassembled WGS sequence"/>
</dbReference>
<dbReference type="PATRIC" id="fig|1238180.3.peg.1337"/>
<dbReference type="EMBL" id="ANMG01000007">
    <property type="protein sequence ID" value="EMD29008.1"/>
    <property type="molecule type" value="Genomic_DNA"/>
</dbReference>
<sequence length="37" mass="4056">MRGHGASLPRLSTSDKTRPALRSSVVRPRRAEQNAVP</sequence>
<protein>
    <submittedName>
        <fullName evidence="2">Uncharacterized protein</fullName>
    </submittedName>
</protein>
<name>M2PWL3_9PSEU</name>
<dbReference type="AlphaFoldDB" id="M2PWL3"/>
<gene>
    <name evidence="2" type="ORF">C791_6996</name>
</gene>
<organism evidence="2 3">
    <name type="scientific">Amycolatopsis azurea DSM 43854</name>
    <dbReference type="NCBI Taxonomy" id="1238180"/>
    <lineage>
        <taxon>Bacteria</taxon>
        <taxon>Bacillati</taxon>
        <taxon>Actinomycetota</taxon>
        <taxon>Actinomycetes</taxon>
        <taxon>Pseudonocardiales</taxon>
        <taxon>Pseudonocardiaceae</taxon>
        <taxon>Amycolatopsis</taxon>
    </lineage>
</organism>
<evidence type="ECO:0000256" key="1">
    <source>
        <dbReference type="SAM" id="MobiDB-lite"/>
    </source>
</evidence>
<proteinExistence type="predicted"/>
<evidence type="ECO:0000313" key="3">
    <source>
        <dbReference type="Proteomes" id="UP000014137"/>
    </source>
</evidence>
<evidence type="ECO:0000313" key="2">
    <source>
        <dbReference type="EMBL" id="EMD29008.1"/>
    </source>
</evidence>
<accession>M2PWL3</accession>
<reference evidence="2 3" key="1">
    <citation type="submission" date="2012-10" db="EMBL/GenBank/DDBJ databases">
        <title>Genome assembly of Amycolatopsis azurea DSM 43854.</title>
        <authorList>
            <person name="Khatri I."/>
            <person name="Kaur I."/>
            <person name="Subramanian S."/>
            <person name="Mayilraj S."/>
        </authorList>
    </citation>
    <scope>NUCLEOTIDE SEQUENCE [LARGE SCALE GENOMIC DNA]</scope>
    <source>
        <strain evidence="2 3">DSM 43854</strain>
    </source>
</reference>
<comment type="caution">
    <text evidence="2">The sequence shown here is derived from an EMBL/GenBank/DDBJ whole genome shotgun (WGS) entry which is preliminary data.</text>
</comment>
<feature type="region of interest" description="Disordered" evidence="1">
    <location>
        <begin position="1"/>
        <end position="37"/>
    </location>
</feature>